<accession>A0ABR6LXY6</accession>
<evidence type="ECO:0000313" key="3">
    <source>
        <dbReference type="EMBL" id="MBB4787211.1"/>
    </source>
</evidence>
<comment type="caution">
    <text evidence="3">The sequence shown here is derived from an EMBL/GenBank/DDBJ whole genome shotgun (WGS) entry which is preliminary data.</text>
</comment>
<evidence type="ECO:0000256" key="1">
    <source>
        <dbReference type="SAM" id="MobiDB-lite"/>
    </source>
</evidence>
<evidence type="ECO:0000313" key="4">
    <source>
        <dbReference type="Proteomes" id="UP000530530"/>
    </source>
</evidence>
<dbReference type="InterPro" id="IPR052909">
    <property type="entry name" value="Transposase_6_like"/>
</dbReference>
<feature type="region of interest" description="Disordered" evidence="1">
    <location>
        <begin position="127"/>
        <end position="210"/>
    </location>
</feature>
<sequence>MTRGDLTDAEWELVEPHLRMGAFGSIPDRRSYFNAVRWRFRTGSPWRDVPASYGSWSTIYDRFRMWARDEVFQTLMDAVIAEAAARDDVDLSLVSVDSTVARAHHHAAGMVVDPELLEDLEKAVAEEKGLQQRGKTTSQERDPRTWRIPSGNSAAPCADDAGPGCGPPNWGAPGAGSPARSTSPLSGAAVPCPSSSPPVRPRTARASSPS</sequence>
<protein>
    <submittedName>
        <fullName evidence="3">Transposase</fullName>
    </submittedName>
</protein>
<dbReference type="Proteomes" id="UP000530530">
    <property type="component" value="Unassembled WGS sequence"/>
</dbReference>
<proteinExistence type="predicted"/>
<gene>
    <name evidence="3" type="ORF">BJY27_008172</name>
</gene>
<dbReference type="Pfam" id="PF13340">
    <property type="entry name" value="DUF4096"/>
    <property type="match status" value="1"/>
</dbReference>
<dbReference type="PANTHER" id="PTHR46637">
    <property type="entry name" value="TIS1421-TRANSPOSASE PROTEIN A"/>
    <property type="match status" value="1"/>
</dbReference>
<feature type="domain" description="Insertion element IS402-like" evidence="2">
    <location>
        <begin position="6"/>
        <end position="76"/>
    </location>
</feature>
<keyword evidence="4" id="KW-1185">Reference proteome</keyword>
<dbReference type="InterPro" id="IPR025161">
    <property type="entry name" value="IS402-like_dom"/>
</dbReference>
<organism evidence="3 4">
    <name type="scientific">Streptomyces rapamycinicus</name>
    <dbReference type="NCBI Taxonomy" id="1226757"/>
    <lineage>
        <taxon>Bacteria</taxon>
        <taxon>Bacillati</taxon>
        <taxon>Actinomycetota</taxon>
        <taxon>Actinomycetes</taxon>
        <taxon>Kitasatosporales</taxon>
        <taxon>Streptomycetaceae</taxon>
        <taxon>Streptomyces</taxon>
        <taxon>Streptomyces violaceusniger group</taxon>
    </lineage>
</organism>
<reference evidence="3 4" key="1">
    <citation type="submission" date="2020-08" db="EMBL/GenBank/DDBJ databases">
        <title>Sequencing the genomes of 1000 actinobacteria strains.</title>
        <authorList>
            <person name="Klenk H.-P."/>
        </authorList>
    </citation>
    <scope>NUCLEOTIDE SEQUENCE [LARGE SCALE GENOMIC DNA]</scope>
    <source>
        <strain evidence="3 4">DSM 41530</strain>
    </source>
</reference>
<name>A0ABR6LXY6_9ACTN</name>
<evidence type="ECO:0000259" key="2">
    <source>
        <dbReference type="Pfam" id="PF13340"/>
    </source>
</evidence>
<dbReference type="PANTHER" id="PTHR46637:SF1">
    <property type="entry name" value="BLL5188 PROTEIN"/>
    <property type="match status" value="1"/>
</dbReference>
<dbReference type="EMBL" id="JACHNG010000001">
    <property type="protein sequence ID" value="MBB4787211.1"/>
    <property type="molecule type" value="Genomic_DNA"/>
</dbReference>